<dbReference type="Proteomes" id="UP001596201">
    <property type="component" value="Unassembled WGS sequence"/>
</dbReference>
<dbReference type="RefSeq" id="WP_227231156.1">
    <property type="nucleotide sequence ID" value="NZ_JAJCVJ010000003.1"/>
</dbReference>
<dbReference type="EMBL" id="JBHSKX010000004">
    <property type="protein sequence ID" value="MFC5369101.1"/>
    <property type="molecule type" value="Genomic_DNA"/>
</dbReference>
<dbReference type="AlphaFoldDB" id="A0ABD5RGF7"/>
<dbReference type="InterPro" id="IPR036812">
    <property type="entry name" value="NAD(P)_OxRdtase_dom_sf"/>
</dbReference>
<name>A0ABD5RGF7_9EURY</name>
<feature type="domain" description="NADP-dependent oxidoreductase" evidence="1">
    <location>
        <begin position="16"/>
        <end position="319"/>
    </location>
</feature>
<dbReference type="Gene3D" id="3.20.20.100">
    <property type="entry name" value="NADP-dependent oxidoreductase domain"/>
    <property type="match status" value="1"/>
</dbReference>
<sequence length="331" mass="35815">MERRHLGSTELPLSAVGLGTWNVGPVWDDVSDEQAREAIRTALDAGANFVDTAEVYGDGRAETLIHDVLAERPADGERVYVATKAAPDADERHSEAGLRASVAGSQERLGVDELDLLQLHCPETAAFYEPETFAVLEELEAEGEIAHAGVSVEKVEEATKAIEYDVVESVQIIFNPFRQRPAERFFERAAAEDVGIIVRVPLASGLLADAFDGIDDFGPDDHRRTAAEGGVSAGVGREGGETFAGVPFEDGLDAVAALRRLVPEQATMAQFTLRWILDFDAVTTVIPGSTTPDHVAENVAAADLDPLSHETHGAVRDVYETHLYDAVHHRW</sequence>
<gene>
    <name evidence="2" type="ORF">ACFPJ5_19405</name>
</gene>
<dbReference type="InterPro" id="IPR023210">
    <property type="entry name" value="NADP_OxRdtase_dom"/>
</dbReference>
<keyword evidence="3" id="KW-1185">Reference proteome</keyword>
<organism evidence="2 3">
    <name type="scientific">Salinirubrum litoreum</name>
    <dbReference type="NCBI Taxonomy" id="1126234"/>
    <lineage>
        <taxon>Archaea</taxon>
        <taxon>Methanobacteriati</taxon>
        <taxon>Methanobacteriota</taxon>
        <taxon>Stenosarchaea group</taxon>
        <taxon>Halobacteria</taxon>
        <taxon>Halobacteriales</taxon>
        <taxon>Haloferacaceae</taxon>
        <taxon>Salinirubrum</taxon>
    </lineage>
</organism>
<evidence type="ECO:0000313" key="2">
    <source>
        <dbReference type="EMBL" id="MFC5369101.1"/>
    </source>
</evidence>
<comment type="caution">
    <text evidence="2">The sequence shown here is derived from an EMBL/GenBank/DDBJ whole genome shotgun (WGS) entry which is preliminary data.</text>
</comment>
<dbReference type="SUPFAM" id="SSF51430">
    <property type="entry name" value="NAD(P)-linked oxidoreductase"/>
    <property type="match status" value="1"/>
</dbReference>
<reference evidence="2 3" key="1">
    <citation type="journal article" date="2019" name="Int. J. Syst. Evol. Microbiol.">
        <title>The Global Catalogue of Microorganisms (GCM) 10K type strain sequencing project: providing services to taxonomists for standard genome sequencing and annotation.</title>
        <authorList>
            <consortium name="The Broad Institute Genomics Platform"/>
            <consortium name="The Broad Institute Genome Sequencing Center for Infectious Disease"/>
            <person name="Wu L."/>
            <person name="Ma J."/>
        </authorList>
    </citation>
    <scope>NUCLEOTIDE SEQUENCE [LARGE SCALE GENOMIC DNA]</scope>
    <source>
        <strain evidence="2 3">CGMCC 1.12237</strain>
    </source>
</reference>
<accession>A0ABD5RGF7</accession>
<dbReference type="CDD" id="cd19086">
    <property type="entry name" value="AKR_AKR11C1"/>
    <property type="match status" value="1"/>
</dbReference>
<dbReference type="Pfam" id="PF00248">
    <property type="entry name" value="Aldo_ket_red"/>
    <property type="match status" value="1"/>
</dbReference>
<evidence type="ECO:0000313" key="3">
    <source>
        <dbReference type="Proteomes" id="UP001596201"/>
    </source>
</evidence>
<dbReference type="PANTHER" id="PTHR43312:SF1">
    <property type="entry name" value="NADP-DEPENDENT OXIDOREDUCTASE DOMAIN-CONTAINING PROTEIN"/>
    <property type="match status" value="1"/>
</dbReference>
<protein>
    <submittedName>
        <fullName evidence="2">Aldo/keto reductase</fullName>
    </submittedName>
</protein>
<dbReference type="PANTHER" id="PTHR43312">
    <property type="entry name" value="D-THREO-ALDOSE 1-DEHYDROGENASE"/>
    <property type="match status" value="1"/>
</dbReference>
<dbReference type="InterPro" id="IPR053135">
    <property type="entry name" value="AKR2_Oxidoreductase"/>
</dbReference>
<evidence type="ECO:0000259" key="1">
    <source>
        <dbReference type="Pfam" id="PF00248"/>
    </source>
</evidence>
<proteinExistence type="predicted"/>